<dbReference type="Proteomes" id="UP000523863">
    <property type="component" value="Unassembled WGS sequence"/>
</dbReference>
<feature type="domain" description="ABC transporter" evidence="1">
    <location>
        <begin position="2"/>
        <end position="82"/>
    </location>
</feature>
<dbReference type="PANTHER" id="PTHR24220">
    <property type="entry name" value="IMPORT ATP-BINDING PROTEIN"/>
    <property type="match status" value="1"/>
</dbReference>
<dbReference type="InterPro" id="IPR027417">
    <property type="entry name" value="P-loop_NTPase"/>
</dbReference>
<keyword evidence="2" id="KW-0449">Lipoprotein</keyword>
<sequence>MFQDHRLIPEFTLLENVTLPLEIAGISAVEARTAGEGALERVGIAELANRYPDEVSGGQKQRAGIARGIAGNKRILLADEATGALDRKNSFSIFGLFRELADAGFMVLAATHDQGVSEFADEIIGMEDGHLVAVGAEARS</sequence>
<gene>
    <name evidence="2" type="ORF">BKA12_002118</name>
</gene>
<dbReference type="Pfam" id="PF00005">
    <property type="entry name" value="ABC_tran"/>
    <property type="match status" value="1"/>
</dbReference>
<name>A0A7W8YCI3_9MICC</name>
<evidence type="ECO:0000313" key="3">
    <source>
        <dbReference type="Proteomes" id="UP000523863"/>
    </source>
</evidence>
<keyword evidence="3" id="KW-1185">Reference proteome</keyword>
<dbReference type="EMBL" id="JACHBL010000001">
    <property type="protein sequence ID" value="MBB5599038.1"/>
    <property type="molecule type" value="Genomic_DNA"/>
</dbReference>
<dbReference type="InterPro" id="IPR003439">
    <property type="entry name" value="ABC_transporter-like_ATP-bd"/>
</dbReference>
<dbReference type="AlphaFoldDB" id="A0A7W8YCI3"/>
<dbReference type="GO" id="GO:0022857">
    <property type="term" value="F:transmembrane transporter activity"/>
    <property type="evidence" value="ECO:0007669"/>
    <property type="project" value="TreeGrafter"/>
</dbReference>
<proteinExistence type="predicted"/>
<dbReference type="GO" id="GO:0005886">
    <property type="term" value="C:plasma membrane"/>
    <property type="evidence" value="ECO:0007669"/>
    <property type="project" value="TreeGrafter"/>
</dbReference>
<dbReference type="InterPro" id="IPR015854">
    <property type="entry name" value="ABC_transpr_LolD-like"/>
</dbReference>
<reference evidence="2 3" key="1">
    <citation type="submission" date="2020-08" db="EMBL/GenBank/DDBJ databases">
        <title>Sequencing the genomes of 1000 actinobacteria strains.</title>
        <authorList>
            <person name="Klenk H.-P."/>
        </authorList>
    </citation>
    <scope>NUCLEOTIDE SEQUENCE [LARGE SCALE GENOMIC DNA]</scope>
    <source>
        <strain evidence="2 3">DSM 23694</strain>
    </source>
</reference>
<dbReference type="GO" id="GO:0016887">
    <property type="term" value="F:ATP hydrolysis activity"/>
    <property type="evidence" value="ECO:0007669"/>
    <property type="project" value="InterPro"/>
</dbReference>
<comment type="caution">
    <text evidence="2">The sequence shown here is derived from an EMBL/GenBank/DDBJ whole genome shotgun (WGS) entry which is preliminary data.</text>
</comment>
<evidence type="ECO:0000313" key="2">
    <source>
        <dbReference type="EMBL" id="MBB5599038.1"/>
    </source>
</evidence>
<organism evidence="2 3">
    <name type="scientific">Neomicrococcus lactis</name>
    <dbReference type="NCBI Taxonomy" id="732241"/>
    <lineage>
        <taxon>Bacteria</taxon>
        <taxon>Bacillati</taxon>
        <taxon>Actinomycetota</taxon>
        <taxon>Actinomycetes</taxon>
        <taxon>Micrococcales</taxon>
        <taxon>Micrococcaceae</taxon>
        <taxon>Neomicrococcus</taxon>
    </lineage>
</organism>
<evidence type="ECO:0000259" key="1">
    <source>
        <dbReference type="Pfam" id="PF00005"/>
    </source>
</evidence>
<dbReference type="GO" id="GO:0005524">
    <property type="term" value="F:ATP binding"/>
    <property type="evidence" value="ECO:0007669"/>
    <property type="project" value="InterPro"/>
</dbReference>
<dbReference type="Gene3D" id="3.40.50.300">
    <property type="entry name" value="P-loop containing nucleotide triphosphate hydrolases"/>
    <property type="match status" value="1"/>
</dbReference>
<dbReference type="SUPFAM" id="SSF52540">
    <property type="entry name" value="P-loop containing nucleoside triphosphate hydrolases"/>
    <property type="match status" value="1"/>
</dbReference>
<accession>A0A7W8YCI3</accession>
<protein>
    <submittedName>
        <fullName evidence="2">ABC-type lipoprotein export system ATPase subunit</fullName>
    </submittedName>
</protein>